<keyword evidence="4" id="KW-1185">Reference proteome</keyword>
<dbReference type="Proteomes" id="UP001183202">
    <property type="component" value="Unassembled WGS sequence"/>
</dbReference>
<dbReference type="Gene3D" id="2.130.10.10">
    <property type="entry name" value="YVTN repeat-like/Quinoprotein amine dehydrogenase"/>
    <property type="match status" value="4"/>
</dbReference>
<dbReference type="RefSeq" id="WP_311559888.1">
    <property type="nucleotide sequence ID" value="NZ_JAVREJ010000030.1"/>
</dbReference>
<evidence type="ECO:0000256" key="2">
    <source>
        <dbReference type="ARBA" id="ARBA00022737"/>
    </source>
</evidence>
<keyword evidence="1" id="KW-0853">WD repeat</keyword>
<accession>A0ABU2NHF6</accession>
<keyword evidence="2" id="KW-0677">Repeat</keyword>
<dbReference type="InterPro" id="IPR015943">
    <property type="entry name" value="WD40/YVTN_repeat-like_dom_sf"/>
</dbReference>
<gene>
    <name evidence="3" type="ORF">RM445_28095</name>
</gene>
<dbReference type="SUPFAM" id="SSF69322">
    <property type="entry name" value="Tricorn protease domain 2"/>
    <property type="match status" value="1"/>
</dbReference>
<evidence type="ECO:0000256" key="1">
    <source>
        <dbReference type="ARBA" id="ARBA00022574"/>
    </source>
</evidence>
<dbReference type="EMBL" id="JAVREJ010000030">
    <property type="protein sequence ID" value="MDT0353375.1"/>
    <property type="molecule type" value="Genomic_DNA"/>
</dbReference>
<name>A0ABU2NHF6_9PSEU</name>
<evidence type="ECO:0000313" key="4">
    <source>
        <dbReference type="Proteomes" id="UP001183202"/>
    </source>
</evidence>
<dbReference type="SUPFAM" id="SSF75011">
    <property type="entry name" value="3-carboxy-cis,cis-mucoante lactonizing enzyme"/>
    <property type="match status" value="1"/>
</dbReference>
<comment type="caution">
    <text evidence="3">The sequence shown here is derived from an EMBL/GenBank/DDBJ whole genome shotgun (WGS) entry which is preliminary data.</text>
</comment>
<organism evidence="3 4">
    <name type="scientific">Pseudonocardia charpentierae</name>
    <dbReference type="NCBI Taxonomy" id="3075545"/>
    <lineage>
        <taxon>Bacteria</taxon>
        <taxon>Bacillati</taxon>
        <taxon>Actinomycetota</taxon>
        <taxon>Actinomycetes</taxon>
        <taxon>Pseudonocardiales</taxon>
        <taxon>Pseudonocardiaceae</taxon>
        <taxon>Pseudonocardia</taxon>
    </lineage>
</organism>
<proteinExistence type="predicted"/>
<evidence type="ECO:0000313" key="3">
    <source>
        <dbReference type="EMBL" id="MDT0353375.1"/>
    </source>
</evidence>
<dbReference type="PANTHER" id="PTHR19848:SF8">
    <property type="entry name" value="F-BOX AND WD REPEAT DOMAIN CONTAINING 7"/>
    <property type="match status" value="1"/>
</dbReference>
<sequence>MGDDAAYALFPVALVERTRLNLDARGVTDGYFDRLDGWVETYRAAGWPADTPAYVLSTYLEVAAARDVSRAAALVTDLPLVDLIIGHGTTKTLGSVVRALTRSRPADRQLRDLSRCLDFQRDLLTDRTPGAGLTQLCLQARVFDRPLADRLHAHLRTRSPDALLPLWSGHRVPLEQRWIQPLEHEVQAAAVSADGRRAVVGGTAVRASWREGSVAVVELDADPPVFRPSSIHADADDVAIASDGRWALAVGRNVYRWDLDNLLATEMRAGDVDLDDTPATQVVLAPDGRSALVRGGKGGRYEDDDDGFLLHYDLRDLANEPRRVAGLPGRVMAMAISPDGRSAFLSCRVERGGENVLLDLTGPAPTIARRGDAGRAARCVAFSADGRFVLGDGSAQAFDLFAMIGRYPGQALVRWDLNGAELVSEVLGTASEAIGRIAVSPDGRYALTAGDDPGNGGRAEVLFWDLTATPVRSETWLRPERTVQSISVTADGCRALLACRNFFGTSRLELWDLDPHYTPAPAPPRYAAHRLALSAQNDRMITAGSGRCGGPVHLWDLQNPARPGVRPVEDDGSGSPTDVAISPDGTQAMIVRTESFLFDRSTLVVRELDAGVGTPQAHEMGDGVAAVAPGPGGTLWACSTSSWGGGGSLERWDLKTDPPSVTRHAAPRPMKAIAVTADGRHAFTPCGYGDVLWWDLEPAEPVHRAVPWPGSSDAEMESVAISADGRTALTGGSGERDRGLVLAWDLTGDVPVPRPVGEVEHAVGGVALDPDGRRGVTVGGQKFPHDGPGEIVRWDVVSGQRLATLSLDGPQTAVRILRRSGAGLLVVAGGPSGVTILEADAPAGDWSSLGEG</sequence>
<dbReference type="InterPro" id="IPR011044">
    <property type="entry name" value="Quino_amine_DH_bsu"/>
</dbReference>
<protein>
    <submittedName>
        <fullName evidence="3">WD40 repeat domain-containing protein</fullName>
    </submittedName>
</protein>
<dbReference type="SUPFAM" id="SSF50969">
    <property type="entry name" value="YVTN repeat-like/Quinoprotein amine dehydrogenase"/>
    <property type="match status" value="1"/>
</dbReference>
<dbReference type="PANTHER" id="PTHR19848">
    <property type="entry name" value="WD40 REPEAT PROTEIN"/>
    <property type="match status" value="1"/>
</dbReference>
<reference evidence="4" key="1">
    <citation type="submission" date="2023-07" db="EMBL/GenBank/DDBJ databases">
        <title>30 novel species of actinomycetes from the DSMZ collection.</title>
        <authorList>
            <person name="Nouioui I."/>
        </authorList>
    </citation>
    <scope>NUCLEOTIDE SEQUENCE [LARGE SCALE GENOMIC DNA]</scope>
    <source>
        <strain evidence="4">DSM 45834</strain>
    </source>
</reference>